<protein>
    <submittedName>
        <fullName evidence="2">CHAD domain-containing protein</fullName>
    </submittedName>
</protein>
<feature type="domain" description="CHAD" evidence="1">
    <location>
        <begin position="13"/>
        <end position="296"/>
    </location>
</feature>
<dbReference type="PANTHER" id="PTHR39339">
    <property type="entry name" value="SLR1444 PROTEIN"/>
    <property type="match status" value="1"/>
</dbReference>
<keyword evidence="3" id="KW-1185">Reference proteome</keyword>
<evidence type="ECO:0000259" key="1">
    <source>
        <dbReference type="PROSITE" id="PS51708"/>
    </source>
</evidence>
<dbReference type="AlphaFoldDB" id="A0A3N3ZSK7"/>
<organism evidence="2 3">
    <name type="scientific">Kocuria soli</name>
    <dbReference type="NCBI Taxonomy" id="2485125"/>
    <lineage>
        <taxon>Bacteria</taxon>
        <taxon>Bacillati</taxon>
        <taxon>Actinomycetota</taxon>
        <taxon>Actinomycetes</taxon>
        <taxon>Micrococcales</taxon>
        <taxon>Micrococcaceae</taxon>
        <taxon>Kocuria</taxon>
    </lineage>
</organism>
<dbReference type="PANTHER" id="PTHR39339:SF1">
    <property type="entry name" value="CHAD DOMAIN-CONTAINING PROTEIN"/>
    <property type="match status" value="1"/>
</dbReference>
<sequence>MGELGQDMGNKHPSTAADVIGKYVADQVHVIQEREPQVRVDHPDSVHKMRVATRRLSSTLRTFQDVMDTQRTDPLREEIKWLGEMLGGPRDAEVLKDRLGESLEDLPPEAILGPVRERLTNELDARHAQAHAELLEALDSRRYRDLSDALHDLVDHPPFLPEANHAPRKTLAPLMKAATQRVTRRWDAAQCAPEMQRAALAHEARKKAKAARYAWEAVADVFPGGSDSAEAWEAVTEVLGTAQDSVVARERLTELAHVAEKSGEQTFTYGVLYARELTHQGDAHESADAAIVAAVKASQTATGR</sequence>
<evidence type="ECO:0000313" key="2">
    <source>
        <dbReference type="EMBL" id="ROZ62696.1"/>
    </source>
</evidence>
<name>A0A3N3ZSK7_9MICC</name>
<dbReference type="Gene3D" id="1.40.20.10">
    <property type="entry name" value="CHAD domain"/>
    <property type="match status" value="1"/>
</dbReference>
<dbReference type="SMART" id="SM00880">
    <property type="entry name" value="CHAD"/>
    <property type="match status" value="1"/>
</dbReference>
<gene>
    <name evidence="2" type="ORF">EDL96_09545</name>
</gene>
<reference evidence="2 3" key="1">
    <citation type="submission" date="2018-10" db="EMBL/GenBank/DDBJ databases">
        <title>Kocuria sp. M5W7-7, whole genome shotgun sequence.</title>
        <authorList>
            <person name="Tuo L."/>
        </authorList>
    </citation>
    <scope>NUCLEOTIDE SEQUENCE [LARGE SCALE GENOMIC DNA]</scope>
    <source>
        <strain evidence="2 3">M5W7-7</strain>
    </source>
</reference>
<dbReference type="InterPro" id="IPR007899">
    <property type="entry name" value="CHAD_dom"/>
</dbReference>
<accession>A0A3N3ZSK7</accession>
<comment type="caution">
    <text evidence="2">The sequence shown here is derived from an EMBL/GenBank/DDBJ whole genome shotgun (WGS) entry which is preliminary data.</text>
</comment>
<dbReference type="PROSITE" id="PS51708">
    <property type="entry name" value="CHAD"/>
    <property type="match status" value="1"/>
</dbReference>
<dbReference type="InterPro" id="IPR038186">
    <property type="entry name" value="CHAD_dom_sf"/>
</dbReference>
<dbReference type="Pfam" id="PF05235">
    <property type="entry name" value="CHAD"/>
    <property type="match status" value="1"/>
</dbReference>
<dbReference type="Proteomes" id="UP000270616">
    <property type="component" value="Unassembled WGS sequence"/>
</dbReference>
<evidence type="ECO:0000313" key="3">
    <source>
        <dbReference type="Proteomes" id="UP000270616"/>
    </source>
</evidence>
<proteinExistence type="predicted"/>
<dbReference type="EMBL" id="RKMF01000011">
    <property type="protein sequence ID" value="ROZ62696.1"/>
    <property type="molecule type" value="Genomic_DNA"/>
</dbReference>